<keyword evidence="2" id="KW-1185">Reference proteome</keyword>
<protein>
    <submittedName>
        <fullName evidence="1">Uncharacterized protein</fullName>
    </submittedName>
</protein>
<evidence type="ECO:0000313" key="1">
    <source>
        <dbReference type="EMBL" id="KAJ9491307.1"/>
    </source>
</evidence>
<evidence type="ECO:0000313" key="2">
    <source>
        <dbReference type="Proteomes" id="UP001227192"/>
    </source>
</evidence>
<dbReference type="AlphaFoldDB" id="A0AAI9XBX3"/>
<reference evidence="1" key="2">
    <citation type="journal article" date="2016" name="Fungal Biol.">
        <title>Ochratoxin A production by Penicillium thymicola.</title>
        <authorList>
            <person name="Nguyen H.D.T."/>
            <person name="McMullin D.R."/>
            <person name="Ponomareva E."/>
            <person name="Riley R."/>
            <person name="Pomraning K.R."/>
            <person name="Baker S.E."/>
            <person name="Seifert K.A."/>
        </authorList>
    </citation>
    <scope>NUCLEOTIDE SEQUENCE</scope>
    <source>
        <strain evidence="1">DAOM 180753</strain>
    </source>
</reference>
<dbReference type="Proteomes" id="UP001227192">
    <property type="component" value="Unassembled WGS sequence"/>
</dbReference>
<accession>A0AAI9XBX3</accession>
<sequence>MRGKRQALRLGLNADIRHVGICSGNKTARRGFEFEWGNKGNGKVIGGDCLHRLYVRLRHEHILYAKRLEVKA</sequence>
<organism evidence="1 2">
    <name type="scientific">Penicillium thymicola</name>
    <dbReference type="NCBI Taxonomy" id="293382"/>
    <lineage>
        <taxon>Eukaryota</taxon>
        <taxon>Fungi</taxon>
        <taxon>Dikarya</taxon>
        <taxon>Ascomycota</taxon>
        <taxon>Pezizomycotina</taxon>
        <taxon>Eurotiomycetes</taxon>
        <taxon>Eurotiomycetidae</taxon>
        <taxon>Eurotiales</taxon>
        <taxon>Aspergillaceae</taxon>
        <taxon>Penicillium</taxon>
    </lineage>
</organism>
<name>A0AAI9XBX3_PENTH</name>
<reference evidence="1" key="1">
    <citation type="submission" date="2015-06" db="EMBL/GenBank/DDBJ databases">
        <authorList>
            <person name="Nguyen H."/>
        </authorList>
    </citation>
    <scope>NUCLEOTIDE SEQUENCE</scope>
    <source>
        <strain evidence="1">DAOM 180753</strain>
    </source>
</reference>
<proteinExistence type="predicted"/>
<dbReference type="EMBL" id="LACB01000035">
    <property type="protein sequence ID" value="KAJ9491307.1"/>
    <property type="molecule type" value="Genomic_DNA"/>
</dbReference>
<gene>
    <name evidence="1" type="ORF">VN97_g1941</name>
</gene>
<comment type="caution">
    <text evidence="1">The sequence shown here is derived from an EMBL/GenBank/DDBJ whole genome shotgun (WGS) entry which is preliminary data.</text>
</comment>